<evidence type="ECO:0000256" key="2">
    <source>
        <dbReference type="SAM" id="Phobius"/>
    </source>
</evidence>
<feature type="region of interest" description="Disordered" evidence="1">
    <location>
        <begin position="116"/>
        <end position="144"/>
    </location>
</feature>
<dbReference type="InterPro" id="IPR036680">
    <property type="entry name" value="SPOR-like_sf"/>
</dbReference>
<evidence type="ECO:0000313" key="5">
    <source>
        <dbReference type="Proteomes" id="UP000612349"/>
    </source>
</evidence>
<protein>
    <recommendedName>
        <fullName evidence="3">SPOR domain-containing protein</fullName>
    </recommendedName>
</protein>
<reference evidence="4" key="2">
    <citation type="submission" date="2020-09" db="EMBL/GenBank/DDBJ databases">
        <authorList>
            <person name="Sun Q."/>
            <person name="Zhou Y."/>
        </authorList>
    </citation>
    <scope>NUCLEOTIDE SEQUENCE</scope>
    <source>
        <strain evidence="4">CGMCC 1.15360</strain>
    </source>
</reference>
<dbReference type="OrthoDB" id="7390714at2"/>
<dbReference type="Pfam" id="PF05036">
    <property type="entry name" value="SPOR"/>
    <property type="match status" value="1"/>
</dbReference>
<dbReference type="EMBL" id="BMIP01000001">
    <property type="protein sequence ID" value="GGD56101.1"/>
    <property type="molecule type" value="Genomic_DNA"/>
</dbReference>
<dbReference type="AlphaFoldDB" id="A0A917DNM7"/>
<organism evidence="4 5">
    <name type="scientific">Croceicoccus mobilis</name>
    <dbReference type="NCBI Taxonomy" id="1703339"/>
    <lineage>
        <taxon>Bacteria</taxon>
        <taxon>Pseudomonadati</taxon>
        <taxon>Pseudomonadota</taxon>
        <taxon>Alphaproteobacteria</taxon>
        <taxon>Sphingomonadales</taxon>
        <taxon>Erythrobacteraceae</taxon>
        <taxon>Croceicoccus</taxon>
    </lineage>
</organism>
<evidence type="ECO:0000259" key="3">
    <source>
        <dbReference type="PROSITE" id="PS51724"/>
    </source>
</evidence>
<proteinExistence type="predicted"/>
<keyword evidence="2" id="KW-1133">Transmembrane helix</keyword>
<dbReference type="InterPro" id="IPR007730">
    <property type="entry name" value="SPOR-like_dom"/>
</dbReference>
<feature type="transmembrane region" description="Helical" evidence="2">
    <location>
        <begin position="45"/>
        <end position="63"/>
    </location>
</feature>
<sequence length="219" mass="23188">MTAGGRHGESEAQLALDETDMRLPWLEVADEDGEEGLDWSRIGKFAGIVAAVLFVAAIGVWVLTQWGPGAPEGDGSLIAAPTEPYKVKPENPGGKEFAGTGDTSYQVGEGIEKEARLAQQAPKPEPAAETETPAPEPEPAPTGVGVQVGAYSTEAAARTGWVTLRQRYEGLKNYDRRIVEGRADIGTVFRLQAVAPTLSGANSLCTDLKANGIECQVKR</sequence>
<dbReference type="Gene3D" id="3.30.70.1070">
    <property type="entry name" value="Sporulation related repeat"/>
    <property type="match status" value="1"/>
</dbReference>
<dbReference type="GO" id="GO:0042834">
    <property type="term" value="F:peptidoglycan binding"/>
    <property type="evidence" value="ECO:0007669"/>
    <property type="project" value="InterPro"/>
</dbReference>
<comment type="caution">
    <text evidence="4">The sequence shown here is derived from an EMBL/GenBank/DDBJ whole genome shotgun (WGS) entry which is preliminary data.</text>
</comment>
<dbReference type="Proteomes" id="UP000612349">
    <property type="component" value="Unassembled WGS sequence"/>
</dbReference>
<keyword evidence="5" id="KW-1185">Reference proteome</keyword>
<keyword evidence="2" id="KW-0812">Transmembrane</keyword>
<keyword evidence="2" id="KW-0472">Membrane</keyword>
<feature type="region of interest" description="Disordered" evidence="1">
    <location>
        <begin position="85"/>
        <end position="104"/>
    </location>
</feature>
<reference evidence="4" key="1">
    <citation type="journal article" date="2014" name="Int. J. Syst. Evol. Microbiol.">
        <title>Complete genome sequence of Corynebacterium casei LMG S-19264T (=DSM 44701T), isolated from a smear-ripened cheese.</title>
        <authorList>
            <consortium name="US DOE Joint Genome Institute (JGI-PGF)"/>
            <person name="Walter F."/>
            <person name="Albersmeier A."/>
            <person name="Kalinowski J."/>
            <person name="Ruckert C."/>
        </authorList>
    </citation>
    <scope>NUCLEOTIDE SEQUENCE</scope>
    <source>
        <strain evidence="4">CGMCC 1.15360</strain>
    </source>
</reference>
<feature type="domain" description="SPOR" evidence="3">
    <location>
        <begin position="138"/>
        <end position="219"/>
    </location>
</feature>
<name>A0A917DNM7_9SPHN</name>
<dbReference type="PROSITE" id="PS51724">
    <property type="entry name" value="SPOR"/>
    <property type="match status" value="1"/>
</dbReference>
<dbReference type="RefSeq" id="WP_066772423.1">
    <property type="nucleotide sequence ID" value="NZ_BMIP01000001.1"/>
</dbReference>
<evidence type="ECO:0000256" key="1">
    <source>
        <dbReference type="SAM" id="MobiDB-lite"/>
    </source>
</evidence>
<accession>A0A917DNM7</accession>
<evidence type="ECO:0000313" key="4">
    <source>
        <dbReference type="EMBL" id="GGD56101.1"/>
    </source>
</evidence>
<gene>
    <name evidence="4" type="ORF">GCM10010990_01630</name>
</gene>